<evidence type="ECO:0000256" key="1">
    <source>
        <dbReference type="ARBA" id="ARBA00010646"/>
    </source>
</evidence>
<gene>
    <name evidence="3" type="ORF">ACFSTE_17175</name>
</gene>
<name>A0ABW5NBY1_9FLAO</name>
<accession>A0ABW5NBY1</accession>
<dbReference type="InterPro" id="IPR017853">
    <property type="entry name" value="GH"/>
</dbReference>
<dbReference type="Proteomes" id="UP001597459">
    <property type="component" value="Unassembled WGS sequence"/>
</dbReference>
<organism evidence="3 4">
    <name type="scientific">Aquimarina hainanensis</name>
    <dbReference type="NCBI Taxonomy" id="1578017"/>
    <lineage>
        <taxon>Bacteria</taxon>
        <taxon>Pseudomonadati</taxon>
        <taxon>Bacteroidota</taxon>
        <taxon>Flavobacteriia</taxon>
        <taxon>Flavobacteriales</taxon>
        <taxon>Flavobacteriaceae</taxon>
        <taxon>Aquimarina</taxon>
    </lineage>
</organism>
<keyword evidence="2" id="KW-0812">Transmembrane</keyword>
<comment type="caution">
    <text evidence="3">The sequence shown here is derived from an EMBL/GenBank/DDBJ whole genome shotgun (WGS) entry which is preliminary data.</text>
</comment>
<sequence>MKQFNEVQKQLLERLAQRSEDTEIQMIDFLEEVFFKAAAGRSMILQLQAKQAIYYMPVLTFSNPLKKHQEIQQLVALIELLQFLETASYITLHSKNILKERTMIFLNDQFIAPKTVDGKIILNARGDNTSQSEIIRDKDGKVIYKGVIFTTNAFYRMSQLFTGTLCISPAIKQLIPPSADTKEAPPIPNHTPSLASLSFFSKLNLIIHIMMLLLIGTVVFLGYTYYRPTSHESTTPKTSDTVEKEVMTTELNVQQQSGRKKRLVTDKQPTSPASDEYYGANLSLYPSKSLKQLAKNEAMSFAIFQASRGTWYKNARLKKQYAFAAEHNWLKGAYHMYLANKTPARQATNYYKALQRIDSLELPPIVYLSQKSFSKKLKKTVPEFQKEFIHFLKQLKQKTKKTPIVYTDTGTANTYLSDANAPFGNYPLWLIDTTQTTTPQLPEAWKKKGYVVWQRSDYRKPKGTSKELDISTENMRKLSYSY</sequence>
<keyword evidence="2" id="KW-1133">Transmembrane helix</keyword>
<dbReference type="SUPFAM" id="SSF51445">
    <property type="entry name" value="(Trans)glycosidases"/>
    <property type="match status" value="1"/>
</dbReference>
<dbReference type="RefSeq" id="WP_378254614.1">
    <property type="nucleotide sequence ID" value="NZ_JBHSJV010000001.1"/>
</dbReference>
<evidence type="ECO:0000313" key="3">
    <source>
        <dbReference type="EMBL" id="MFD2592572.1"/>
    </source>
</evidence>
<proteinExistence type="inferred from homology"/>
<reference evidence="4" key="1">
    <citation type="journal article" date="2019" name="Int. J. Syst. Evol. Microbiol.">
        <title>The Global Catalogue of Microorganisms (GCM) 10K type strain sequencing project: providing services to taxonomists for standard genome sequencing and annotation.</title>
        <authorList>
            <consortium name="The Broad Institute Genomics Platform"/>
            <consortium name="The Broad Institute Genome Sequencing Center for Infectious Disease"/>
            <person name="Wu L."/>
            <person name="Ma J."/>
        </authorList>
    </citation>
    <scope>NUCLEOTIDE SEQUENCE [LARGE SCALE GENOMIC DNA]</scope>
    <source>
        <strain evidence="4">KCTC 42423</strain>
    </source>
</reference>
<protein>
    <submittedName>
        <fullName evidence="3">GH25 family lysozyme</fullName>
    </submittedName>
</protein>
<dbReference type="PROSITE" id="PS51904">
    <property type="entry name" value="GLYCOSYL_HYDROL_F25_2"/>
    <property type="match status" value="1"/>
</dbReference>
<dbReference type="PANTHER" id="PTHR34135:SF2">
    <property type="entry name" value="LYSOZYME"/>
    <property type="match status" value="1"/>
</dbReference>
<dbReference type="InterPro" id="IPR002053">
    <property type="entry name" value="Glyco_hydro_25"/>
</dbReference>
<evidence type="ECO:0000313" key="4">
    <source>
        <dbReference type="Proteomes" id="UP001597459"/>
    </source>
</evidence>
<keyword evidence="2" id="KW-0472">Membrane</keyword>
<dbReference type="EMBL" id="JBHULX010000039">
    <property type="protein sequence ID" value="MFD2592572.1"/>
    <property type="molecule type" value="Genomic_DNA"/>
</dbReference>
<dbReference type="PANTHER" id="PTHR34135">
    <property type="entry name" value="LYSOZYME"/>
    <property type="match status" value="1"/>
</dbReference>
<feature type="transmembrane region" description="Helical" evidence="2">
    <location>
        <begin position="205"/>
        <end position="226"/>
    </location>
</feature>
<dbReference type="Pfam" id="PF01183">
    <property type="entry name" value="Glyco_hydro_25"/>
    <property type="match status" value="1"/>
</dbReference>
<comment type="similarity">
    <text evidence="1">Belongs to the glycosyl hydrolase 25 family.</text>
</comment>
<keyword evidence="4" id="KW-1185">Reference proteome</keyword>
<evidence type="ECO:0000256" key="2">
    <source>
        <dbReference type="SAM" id="Phobius"/>
    </source>
</evidence>
<dbReference type="Gene3D" id="3.20.20.80">
    <property type="entry name" value="Glycosidases"/>
    <property type="match status" value="1"/>
</dbReference>